<dbReference type="Proteomes" id="UP000307999">
    <property type="component" value="Unassembled WGS sequence"/>
</dbReference>
<accession>A0A4U1B1E5</accession>
<dbReference type="AlphaFoldDB" id="A0A4U1B1E5"/>
<keyword evidence="2" id="KW-1185">Reference proteome</keyword>
<protein>
    <recommendedName>
        <fullName evidence="3">DUF11 domain-containing protein</fullName>
    </recommendedName>
</protein>
<name>A0A4U1B1E5_9GAMM</name>
<gene>
    <name evidence="1" type="ORF">E8M12_15715</name>
</gene>
<dbReference type="RefSeq" id="WP_136737220.1">
    <property type="nucleotide sequence ID" value="NZ_SWDB01000041.1"/>
</dbReference>
<evidence type="ECO:0000313" key="2">
    <source>
        <dbReference type="Proteomes" id="UP000307999"/>
    </source>
</evidence>
<sequence>MADAYLLEPGNSLATDALNCTANDVEITQVGNISITECSPGDVISFDADLTVKTNAKERWDTTFYLPLTDQSPQVVQTDLGAGAPTGVTYPDYCSIALPKSPNPDIGSYVDLDMDQCGDIQKFQNPSPSDSYVLVQQEITMLCIDKDGDNRADFNYCAAWDNQTGDNCTAAADPYPGQIPNTKSKCNCDTFNIDIFIQPDPPEPAKEVTSVSTYSEPGGQFDFSYSFTNTSMTSAVTITSLTDYIDLDGNGTFETAINLWDTPAPAGTADGIYLTASTCAPAMGSEIEVAAGATFSCMFSVTIVDSDLPDDQSPEIYDDTVLVSLLDKNDDPIGDPESCPGDVPTSSGDTCSDVERVTVTNLPPSITVTKTPDKASVLEPGDDVTFTVEVTSTSGTYDDPVTLDSLTDSDFGDLNGKGDCATGGTIFLGAPYTCSFTEFIGGDQGDVHMNTVTAMASDNEGDDATAEGSASVNINDVPSNITLVKTVDGLADGVAAEVEETGDTGLTRSIDYTYRFSVDAAGVDDVNFDKLEDVVDTADAGGSLQDLTDNCFIDLDSDGVVADAPLSSGYTLSPGEFAECTITLEVSGDAGYTWSNLATVYGTDTDGAMLMASDPADVLFIDVPLQITPEFAFKLNVYVKLTNGGVDNVDITAMTVGGVALTDGATPGANTFVIRDESSKGYDYGAETSLPFCSFGANPDILVGETFKCAFTVELQPGFEVGDVMRELIGPQALIINVADDEGSEDIAVGVSVQTIEP</sequence>
<dbReference type="EMBL" id="SWDB01000041">
    <property type="protein sequence ID" value="TKB43200.1"/>
    <property type="molecule type" value="Genomic_DNA"/>
</dbReference>
<dbReference type="OrthoDB" id="5727191at2"/>
<evidence type="ECO:0000313" key="1">
    <source>
        <dbReference type="EMBL" id="TKB43200.1"/>
    </source>
</evidence>
<organism evidence="1 2">
    <name type="scientific">Thalassotalea mangrovi</name>
    <dbReference type="NCBI Taxonomy" id="2572245"/>
    <lineage>
        <taxon>Bacteria</taxon>
        <taxon>Pseudomonadati</taxon>
        <taxon>Pseudomonadota</taxon>
        <taxon>Gammaproteobacteria</taxon>
        <taxon>Alteromonadales</taxon>
        <taxon>Colwelliaceae</taxon>
        <taxon>Thalassotalea</taxon>
    </lineage>
</organism>
<evidence type="ECO:0008006" key="3">
    <source>
        <dbReference type="Google" id="ProtNLM"/>
    </source>
</evidence>
<reference evidence="1 2" key="1">
    <citation type="submission" date="2019-04" db="EMBL/GenBank/DDBJ databases">
        <title>Thalassotalea guangxiensis sp. nov., isolated from sediment of the coastal wetland.</title>
        <authorList>
            <person name="Zheng S."/>
            <person name="Zhang D."/>
        </authorList>
    </citation>
    <scope>NUCLEOTIDE SEQUENCE [LARGE SCALE GENOMIC DNA]</scope>
    <source>
        <strain evidence="1 2">ZS-4</strain>
    </source>
</reference>
<comment type="caution">
    <text evidence="1">The sequence shown here is derived from an EMBL/GenBank/DDBJ whole genome shotgun (WGS) entry which is preliminary data.</text>
</comment>
<proteinExistence type="predicted"/>